<evidence type="ECO:0000313" key="1">
    <source>
        <dbReference type="EMBL" id="MBX45770.1"/>
    </source>
</evidence>
<reference evidence="1" key="1">
    <citation type="submission" date="2018-02" db="EMBL/GenBank/DDBJ databases">
        <title>Rhizophora mucronata_Transcriptome.</title>
        <authorList>
            <person name="Meera S.P."/>
            <person name="Sreeshan A."/>
            <person name="Augustine A."/>
        </authorList>
    </citation>
    <scope>NUCLEOTIDE SEQUENCE</scope>
    <source>
        <tissue evidence="1">Leaf</tissue>
    </source>
</reference>
<protein>
    <submittedName>
        <fullName evidence="1">Uncharacterized protein</fullName>
    </submittedName>
</protein>
<dbReference type="EMBL" id="GGEC01065286">
    <property type="protein sequence ID" value="MBX45770.1"/>
    <property type="molecule type" value="Transcribed_RNA"/>
</dbReference>
<proteinExistence type="predicted"/>
<dbReference type="AlphaFoldDB" id="A0A2P2NTJ1"/>
<sequence>MLLQQNWHKKWAVSVSVQYSVLCRQYQLFSCGCYCNVS</sequence>
<organism evidence="1">
    <name type="scientific">Rhizophora mucronata</name>
    <name type="common">Asiatic mangrove</name>
    <dbReference type="NCBI Taxonomy" id="61149"/>
    <lineage>
        <taxon>Eukaryota</taxon>
        <taxon>Viridiplantae</taxon>
        <taxon>Streptophyta</taxon>
        <taxon>Embryophyta</taxon>
        <taxon>Tracheophyta</taxon>
        <taxon>Spermatophyta</taxon>
        <taxon>Magnoliopsida</taxon>
        <taxon>eudicotyledons</taxon>
        <taxon>Gunneridae</taxon>
        <taxon>Pentapetalae</taxon>
        <taxon>rosids</taxon>
        <taxon>fabids</taxon>
        <taxon>Malpighiales</taxon>
        <taxon>Rhizophoraceae</taxon>
        <taxon>Rhizophora</taxon>
    </lineage>
</organism>
<name>A0A2P2NTJ1_RHIMU</name>
<accession>A0A2P2NTJ1</accession>